<dbReference type="EMBL" id="JAXLPB010000002">
    <property type="protein sequence ID" value="MDY8108904.1"/>
    <property type="molecule type" value="Genomic_DNA"/>
</dbReference>
<dbReference type="PROSITE" id="PS51257">
    <property type="entry name" value="PROKAR_LIPOPROTEIN"/>
    <property type="match status" value="1"/>
</dbReference>
<organism evidence="3 4">
    <name type="scientific">Fulvimarina uroteuthidis</name>
    <dbReference type="NCBI Taxonomy" id="3098149"/>
    <lineage>
        <taxon>Bacteria</taxon>
        <taxon>Pseudomonadati</taxon>
        <taxon>Pseudomonadota</taxon>
        <taxon>Alphaproteobacteria</taxon>
        <taxon>Hyphomicrobiales</taxon>
        <taxon>Aurantimonadaceae</taxon>
        <taxon>Fulvimarina</taxon>
    </lineage>
</organism>
<keyword evidence="4" id="KW-1185">Reference proteome</keyword>
<accession>A0ABU5I0J1</accession>
<feature type="region of interest" description="Disordered" evidence="1">
    <location>
        <begin position="32"/>
        <end position="73"/>
    </location>
</feature>
<gene>
    <name evidence="3" type="ORF">U0C82_07070</name>
</gene>
<evidence type="ECO:0000256" key="1">
    <source>
        <dbReference type="SAM" id="MobiDB-lite"/>
    </source>
</evidence>
<keyword evidence="2" id="KW-0732">Signal</keyword>
<sequence>MSNGFRRASILCAPLVALSLTACGVKNLPQAPGGEGVPGAAVEPQRGGGLQILGAGGDASDPTRAPQIAVGGSDYGDDRITTAEVTRIPGARRKTFFLDPLLN</sequence>
<name>A0ABU5I0J1_9HYPH</name>
<reference evidence="3 4" key="1">
    <citation type="submission" date="2023-12" db="EMBL/GenBank/DDBJ databases">
        <title>Description of Novel Strain Fulvimarina sp. 2208YS6-2-32 isolated from Uroteuthis (Photololigo) edulis.</title>
        <authorList>
            <person name="Park J.-S."/>
        </authorList>
    </citation>
    <scope>NUCLEOTIDE SEQUENCE [LARGE SCALE GENOMIC DNA]</scope>
    <source>
        <strain evidence="3 4">2208YS6-2-32</strain>
    </source>
</reference>
<feature type="compositionally biased region" description="Gly residues" evidence="1">
    <location>
        <begin position="46"/>
        <end position="57"/>
    </location>
</feature>
<feature type="chain" id="PRO_5046236770" evidence="2">
    <location>
        <begin position="23"/>
        <end position="103"/>
    </location>
</feature>
<evidence type="ECO:0000313" key="3">
    <source>
        <dbReference type="EMBL" id="MDY8108904.1"/>
    </source>
</evidence>
<evidence type="ECO:0000313" key="4">
    <source>
        <dbReference type="Proteomes" id="UP001294412"/>
    </source>
</evidence>
<evidence type="ECO:0000256" key="2">
    <source>
        <dbReference type="SAM" id="SignalP"/>
    </source>
</evidence>
<comment type="caution">
    <text evidence="3">The sequence shown here is derived from an EMBL/GenBank/DDBJ whole genome shotgun (WGS) entry which is preliminary data.</text>
</comment>
<protein>
    <submittedName>
        <fullName evidence="3">Uncharacterized protein</fullName>
    </submittedName>
</protein>
<dbReference type="Proteomes" id="UP001294412">
    <property type="component" value="Unassembled WGS sequence"/>
</dbReference>
<feature type="signal peptide" evidence="2">
    <location>
        <begin position="1"/>
        <end position="22"/>
    </location>
</feature>
<proteinExistence type="predicted"/>